<evidence type="ECO:0000313" key="11">
    <source>
        <dbReference type="Proteomes" id="UP000295252"/>
    </source>
</evidence>
<evidence type="ECO:0000256" key="8">
    <source>
        <dbReference type="SAM" id="Phobius"/>
    </source>
</evidence>
<reference evidence="11" key="1">
    <citation type="journal article" date="2014" name="Science">
        <title>The coffee genome provides insight into the convergent evolution of caffeine biosynthesis.</title>
        <authorList>
            <person name="Denoeud F."/>
            <person name="Carretero-Paulet L."/>
            <person name="Dereeper A."/>
            <person name="Droc G."/>
            <person name="Guyot R."/>
            <person name="Pietrella M."/>
            <person name="Zheng C."/>
            <person name="Alberti A."/>
            <person name="Anthony F."/>
            <person name="Aprea G."/>
            <person name="Aury J.M."/>
            <person name="Bento P."/>
            <person name="Bernard M."/>
            <person name="Bocs S."/>
            <person name="Campa C."/>
            <person name="Cenci A."/>
            <person name="Combes M.C."/>
            <person name="Crouzillat D."/>
            <person name="Da Silva C."/>
            <person name="Daddiego L."/>
            <person name="De Bellis F."/>
            <person name="Dussert S."/>
            <person name="Garsmeur O."/>
            <person name="Gayraud T."/>
            <person name="Guignon V."/>
            <person name="Jahn K."/>
            <person name="Jamilloux V."/>
            <person name="Joet T."/>
            <person name="Labadie K."/>
            <person name="Lan T."/>
            <person name="Leclercq J."/>
            <person name="Lepelley M."/>
            <person name="Leroy T."/>
            <person name="Li L.T."/>
            <person name="Librado P."/>
            <person name="Lopez L."/>
            <person name="Munoz A."/>
            <person name="Noel B."/>
            <person name="Pallavicini A."/>
            <person name="Perrotta G."/>
            <person name="Poncet V."/>
            <person name="Pot D."/>
            <person name="Priyono X."/>
            <person name="Rigoreau M."/>
            <person name="Rouard M."/>
            <person name="Rozas J."/>
            <person name="Tranchant-Dubreuil C."/>
            <person name="VanBuren R."/>
            <person name="Zhang Q."/>
            <person name="Andrade A.C."/>
            <person name="Argout X."/>
            <person name="Bertrand B."/>
            <person name="de Kochko A."/>
            <person name="Graziosi G."/>
            <person name="Henry R.J."/>
            <person name="Jayarama X."/>
            <person name="Ming R."/>
            <person name="Nagai C."/>
            <person name="Rounsley S."/>
            <person name="Sankoff D."/>
            <person name="Giuliano G."/>
            <person name="Albert V.A."/>
            <person name="Wincker P."/>
            <person name="Lashermes P."/>
        </authorList>
    </citation>
    <scope>NUCLEOTIDE SEQUENCE [LARGE SCALE GENOMIC DNA]</scope>
    <source>
        <strain evidence="11">cv. DH200-94</strain>
    </source>
</reference>
<dbReference type="GO" id="GO:0005886">
    <property type="term" value="C:plasma membrane"/>
    <property type="evidence" value="ECO:0007669"/>
    <property type="project" value="TreeGrafter"/>
</dbReference>
<keyword evidence="11" id="KW-1185">Reference proteome</keyword>
<dbReference type="Pfam" id="PF12796">
    <property type="entry name" value="Ank_2"/>
    <property type="match status" value="3"/>
</dbReference>
<dbReference type="PROSITE" id="PS50088">
    <property type="entry name" value="ANK_REPEAT"/>
    <property type="match status" value="3"/>
</dbReference>
<feature type="transmembrane region" description="Helical" evidence="8">
    <location>
        <begin position="527"/>
        <end position="547"/>
    </location>
</feature>
<dbReference type="InterPro" id="IPR002110">
    <property type="entry name" value="Ankyrin_rpt"/>
</dbReference>
<feature type="transmembrane region" description="Helical" evidence="8">
    <location>
        <begin position="457"/>
        <end position="482"/>
    </location>
</feature>
<evidence type="ECO:0000256" key="4">
    <source>
        <dbReference type="ARBA" id="ARBA00022989"/>
    </source>
</evidence>
<organism evidence="10 11">
    <name type="scientific">Coffea canephora</name>
    <name type="common">Robusta coffee</name>
    <dbReference type="NCBI Taxonomy" id="49390"/>
    <lineage>
        <taxon>Eukaryota</taxon>
        <taxon>Viridiplantae</taxon>
        <taxon>Streptophyta</taxon>
        <taxon>Embryophyta</taxon>
        <taxon>Tracheophyta</taxon>
        <taxon>Spermatophyta</taxon>
        <taxon>Magnoliopsida</taxon>
        <taxon>eudicotyledons</taxon>
        <taxon>Gunneridae</taxon>
        <taxon>Pentapetalae</taxon>
        <taxon>asterids</taxon>
        <taxon>lamiids</taxon>
        <taxon>Gentianales</taxon>
        <taxon>Rubiaceae</taxon>
        <taxon>Ixoroideae</taxon>
        <taxon>Gardenieae complex</taxon>
        <taxon>Bertiereae - Coffeeae clade</taxon>
        <taxon>Coffeeae</taxon>
        <taxon>Coffea</taxon>
    </lineage>
</organism>
<sequence>MDPELYTAAHLGDWVLMKRFSGNFYSQKTSTGNTVLHVLAQFCDSAEVARHILAGHCCLLMKKNVHGETALHLAARKGHLGIVRALIASAIHQYPHSGFRFPGFDGCKRMLRMANVDGNTALHEAVRNNFYEVAKLLVQEDPEFHYRPNYAMETPLYLAVEKGYHDIAVLILVTCKSSSYLGPGNRTALHAAAIRNSPEVELVLQKLPNLTKKVDKFGWNALHYAAKFNHQGVVRQLLSKYKFMAYVTANNDDSMTALHIAVTQGHVAVIQELLLHCPDCWERITYKRQNILHLAVKYEQREVLEFFLQYSWASELINQKDSKGNTPLHLYVATKNLDGNSLVNHPCVDISAFDNSNSTVLDNILHSRELTGRQVLIKEELERAGASPGYRNVATVKKNLGAPKTEEPEKLESLAGTYLIVATLIATVTFTAGFTIPGGYNDSESPNKGLAVLGNKAIFITFVISDSLAIMISVHAVLHLILLLQSNNHKFKLAMLHGGRASIFMAMILMMIAFLTGLSSVLPMLHIKILLCVLAAIYCYHIPLDLVQFLRNTRSSRYVTMFRHTEADYSWYIGPFRVWVQDLTEEDEFW</sequence>
<dbReference type="Pfam" id="PF13962">
    <property type="entry name" value="PGG"/>
    <property type="match status" value="1"/>
</dbReference>
<dbReference type="AlphaFoldDB" id="A0A068V8R5"/>
<dbReference type="EMBL" id="HG739204">
    <property type="protein sequence ID" value="CDP16303.1"/>
    <property type="molecule type" value="Genomic_DNA"/>
</dbReference>
<evidence type="ECO:0000256" key="5">
    <source>
        <dbReference type="ARBA" id="ARBA00023043"/>
    </source>
</evidence>
<dbReference type="PROSITE" id="PS50297">
    <property type="entry name" value="ANK_REP_REGION"/>
    <property type="match status" value="3"/>
</dbReference>
<keyword evidence="3" id="KW-0677">Repeat</keyword>
<feature type="repeat" description="ANK" evidence="7">
    <location>
        <begin position="66"/>
        <end position="87"/>
    </location>
</feature>
<dbReference type="PhylomeDB" id="A0A068V8R5"/>
<keyword evidence="4 8" id="KW-1133">Transmembrane helix</keyword>
<evidence type="ECO:0000259" key="9">
    <source>
        <dbReference type="Pfam" id="PF13962"/>
    </source>
</evidence>
<evidence type="ECO:0000256" key="1">
    <source>
        <dbReference type="ARBA" id="ARBA00004141"/>
    </source>
</evidence>
<feature type="transmembrane region" description="Helical" evidence="8">
    <location>
        <begin position="418"/>
        <end position="437"/>
    </location>
</feature>
<evidence type="ECO:0000256" key="7">
    <source>
        <dbReference type="PROSITE-ProRule" id="PRU00023"/>
    </source>
</evidence>
<comment type="subcellular location">
    <subcellularLocation>
        <location evidence="1">Membrane</location>
        <topology evidence="1">Multi-pass membrane protein</topology>
    </subcellularLocation>
</comment>
<feature type="repeat" description="ANK" evidence="7">
    <location>
        <begin position="117"/>
        <end position="149"/>
    </location>
</feature>
<dbReference type="InParanoid" id="A0A068V8R5"/>
<feature type="transmembrane region" description="Helical" evidence="8">
    <location>
        <begin position="503"/>
        <end position="521"/>
    </location>
</feature>
<keyword evidence="2 8" id="KW-0812">Transmembrane</keyword>
<dbReference type="Proteomes" id="UP000295252">
    <property type="component" value="Chromosome III"/>
</dbReference>
<evidence type="ECO:0000256" key="2">
    <source>
        <dbReference type="ARBA" id="ARBA00022692"/>
    </source>
</evidence>
<name>A0A068V8R5_COFCA</name>
<dbReference type="PANTHER" id="PTHR24186:SF50">
    <property type="entry name" value="ANKYRIN REPEAT-CONTAINING PROTEIN ITN1-LIKE ISOFORM X1"/>
    <property type="match status" value="1"/>
</dbReference>
<feature type="repeat" description="ANK" evidence="7">
    <location>
        <begin position="253"/>
        <end position="274"/>
    </location>
</feature>
<accession>A0A068V8R5</accession>
<gene>
    <name evidence="10" type="ORF">GSCOC_T00018089001</name>
</gene>
<proteinExistence type="predicted"/>
<evidence type="ECO:0000256" key="6">
    <source>
        <dbReference type="ARBA" id="ARBA00023136"/>
    </source>
</evidence>
<dbReference type="PANTHER" id="PTHR24186">
    <property type="entry name" value="PROTEIN PHOSPHATASE 1 REGULATORY SUBUNIT"/>
    <property type="match status" value="1"/>
</dbReference>
<feature type="domain" description="PGG" evidence="9">
    <location>
        <begin position="409"/>
        <end position="519"/>
    </location>
</feature>
<dbReference type="InterPro" id="IPR026961">
    <property type="entry name" value="PGG_dom"/>
</dbReference>
<dbReference type="STRING" id="49390.A0A068V8R5"/>
<dbReference type="SUPFAM" id="SSF48403">
    <property type="entry name" value="Ankyrin repeat"/>
    <property type="match status" value="1"/>
</dbReference>
<dbReference type="InterPro" id="IPR036770">
    <property type="entry name" value="Ankyrin_rpt-contain_sf"/>
</dbReference>
<evidence type="ECO:0000256" key="3">
    <source>
        <dbReference type="ARBA" id="ARBA00022737"/>
    </source>
</evidence>
<dbReference type="Gene3D" id="1.25.40.20">
    <property type="entry name" value="Ankyrin repeat-containing domain"/>
    <property type="match status" value="3"/>
</dbReference>
<protein>
    <recommendedName>
        <fullName evidence="9">PGG domain-containing protein</fullName>
    </recommendedName>
</protein>
<dbReference type="OMA" id="YHHKEKE"/>
<keyword evidence="6 8" id="KW-0472">Membrane</keyword>
<evidence type="ECO:0000313" key="10">
    <source>
        <dbReference type="EMBL" id="CDP16303.1"/>
    </source>
</evidence>
<dbReference type="OrthoDB" id="1847170at2759"/>
<dbReference type="Gramene" id="CDP16303">
    <property type="protein sequence ID" value="CDP16303"/>
    <property type="gene ID" value="GSCOC_T00018089001"/>
</dbReference>
<dbReference type="SMART" id="SM00248">
    <property type="entry name" value="ANK"/>
    <property type="match status" value="9"/>
</dbReference>
<keyword evidence="5 7" id="KW-0040">ANK repeat</keyword>